<comment type="caution">
    <text evidence="1">The sequence shown here is derived from an EMBL/GenBank/DDBJ whole genome shotgun (WGS) entry which is preliminary data.</text>
</comment>
<proteinExistence type="predicted"/>
<evidence type="ECO:0000313" key="1">
    <source>
        <dbReference type="EMBL" id="KAG7620120.1"/>
    </source>
</evidence>
<evidence type="ECO:0000313" key="2">
    <source>
        <dbReference type="Proteomes" id="UP000694251"/>
    </source>
</evidence>
<accession>A0A8T2ECE3</accession>
<sequence>MHPTAEEKMVSPLVFRSEEEMEIDERDRGVHCTMSKEKYAPHRVLVPLYAKLALHCNNFFQGKDLKLCSVEEYIQSTGCAASTYCITFQAVAPETNRIGSLQTFRSQVCELAYGRFCLNCLARPLGETKKNITLTDDILDAGMELDFILREYCDSKLPLEEDPFNDDTGRFYVLDKSQIEDNAWILLYLELVVATSFRNHITHGLTSLKILKVAMEIPRSPGVSVNMGLDAYDATFYISYKDFCKARVGKEVDRIALVRRILDPQLEILRLGGYTLSSQTIKPSNTMDAGSF</sequence>
<keyword evidence="2" id="KW-1185">Reference proteome</keyword>
<name>A0A8T2ECE3_ARASU</name>
<gene>
    <name evidence="1" type="ORF">ISN44_As04g011360</name>
</gene>
<dbReference type="Proteomes" id="UP000694251">
    <property type="component" value="Chromosome 4"/>
</dbReference>
<dbReference type="Pfam" id="PF04776">
    <property type="entry name" value="protein_MS5"/>
    <property type="match status" value="1"/>
</dbReference>
<reference evidence="1 2" key="1">
    <citation type="submission" date="2020-12" db="EMBL/GenBank/DDBJ databases">
        <title>Concerted genomic and epigenomic changes stabilize Arabidopsis allopolyploids.</title>
        <authorList>
            <person name="Chen Z."/>
        </authorList>
    </citation>
    <scope>NUCLEOTIDE SEQUENCE [LARGE SCALE GENOMIC DNA]</scope>
    <source>
        <strain evidence="1">As9502</strain>
        <tissue evidence="1">Leaf</tissue>
    </source>
</reference>
<dbReference type="NCBIfam" id="TIGR01572">
    <property type="entry name" value="A_thl_para_3677"/>
    <property type="match status" value="1"/>
</dbReference>
<dbReference type="InterPro" id="IPR006462">
    <property type="entry name" value="MS5"/>
</dbReference>
<dbReference type="PANTHER" id="PTHR31260:SF39">
    <property type="entry name" value="BNAA09G28770D PROTEIN"/>
    <property type="match status" value="1"/>
</dbReference>
<organism evidence="1 2">
    <name type="scientific">Arabidopsis suecica</name>
    <name type="common">Swedish thale-cress</name>
    <name type="synonym">Cardaminopsis suecica</name>
    <dbReference type="NCBI Taxonomy" id="45249"/>
    <lineage>
        <taxon>Eukaryota</taxon>
        <taxon>Viridiplantae</taxon>
        <taxon>Streptophyta</taxon>
        <taxon>Embryophyta</taxon>
        <taxon>Tracheophyta</taxon>
        <taxon>Spermatophyta</taxon>
        <taxon>Magnoliopsida</taxon>
        <taxon>eudicotyledons</taxon>
        <taxon>Gunneridae</taxon>
        <taxon>Pentapetalae</taxon>
        <taxon>rosids</taxon>
        <taxon>malvids</taxon>
        <taxon>Brassicales</taxon>
        <taxon>Brassicaceae</taxon>
        <taxon>Camelineae</taxon>
        <taxon>Arabidopsis</taxon>
    </lineage>
</organism>
<dbReference type="EMBL" id="JAEFBJ010000004">
    <property type="protein sequence ID" value="KAG7620120.1"/>
    <property type="molecule type" value="Genomic_DNA"/>
</dbReference>
<dbReference type="PANTHER" id="PTHR31260">
    <property type="entry name" value="CYSTATIN/MONELLIN SUPERFAMILY PROTEIN"/>
    <property type="match status" value="1"/>
</dbReference>
<dbReference type="AlphaFoldDB" id="A0A8T2ECE3"/>
<protein>
    <submittedName>
        <fullName evidence="1">Protein MS5</fullName>
    </submittedName>
</protein>
<dbReference type="OrthoDB" id="1109063at2759"/>